<dbReference type="eggNOG" id="COG3907">
    <property type="taxonomic scope" value="Bacteria"/>
</dbReference>
<dbReference type="Pfam" id="PF01569">
    <property type="entry name" value="PAP2"/>
    <property type="match status" value="1"/>
</dbReference>
<keyword evidence="1" id="KW-0812">Transmembrane</keyword>
<feature type="domain" description="Phosphatidic acid phosphatase type 2/haloperoxidase" evidence="2">
    <location>
        <begin position="88"/>
        <end position="215"/>
    </location>
</feature>
<dbReference type="KEGG" id="pcu:PC_RS06120"/>
<dbReference type="OrthoDB" id="9813524at2"/>
<dbReference type="InterPro" id="IPR036938">
    <property type="entry name" value="PAP2/HPO_sf"/>
</dbReference>
<keyword evidence="1" id="KW-0472">Membrane</keyword>
<feature type="transmembrane region" description="Helical" evidence="1">
    <location>
        <begin position="200"/>
        <end position="219"/>
    </location>
</feature>
<feature type="transmembrane region" description="Helical" evidence="1">
    <location>
        <begin position="85"/>
        <end position="105"/>
    </location>
</feature>
<dbReference type="HOGENOM" id="CLU_070327_1_1_0"/>
<gene>
    <name evidence="3" type="ORF">PC_RS06120</name>
</gene>
<dbReference type="AlphaFoldDB" id="Q6MBQ7"/>
<dbReference type="EMBL" id="BX908798">
    <property type="protein sequence ID" value="CAF23992.1"/>
    <property type="molecule type" value="Genomic_DNA"/>
</dbReference>
<reference evidence="3 4" key="1">
    <citation type="journal article" date="2004" name="Science">
        <title>Illuminating the evolutionary history of chlamydiae.</title>
        <authorList>
            <person name="Horn M."/>
            <person name="Collingro A."/>
            <person name="Schmitz-Esser S."/>
            <person name="Beier C.L."/>
            <person name="Purkhold U."/>
            <person name="Fartmann B."/>
            <person name="Brandt P."/>
            <person name="Nyakatura G.J."/>
            <person name="Droege M."/>
            <person name="Frishman D."/>
            <person name="Rattei T."/>
            <person name="Mewes H."/>
            <person name="Wagner M."/>
        </authorList>
    </citation>
    <scope>NUCLEOTIDE SEQUENCE [LARGE SCALE GENOMIC DNA]</scope>
    <source>
        <strain evidence="3 4">UWE25</strain>
    </source>
</reference>
<accession>Q6MBQ7</accession>
<evidence type="ECO:0000313" key="4">
    <source>
        <dbReference type="Proteomes" id="UP000000529"/>
    </source>
</evidence>
<evidence type="ECO:0000313" key="3">
    <source>
        <dbReference type="EMBL" id="CAF23992.1"/>
    </source>
</evidence>
<dbReference type="STRING" id="264201.pc1268"/>
<feature type="transmembrane region" description="Helical" evidence="1">
    <location>
        <begin position="168"/>
        <end position="188"/>
    </location>
</feature>
<keyword evidence="1" id="KW-1133">Transmembrane helix</keyword>
<dbReference type="SUPFAM" id="SSF48317">
    <property type="entry name" value="Acid phosphatase/Vanadium-dependent haloperoxidase"/>
    <property type="match status" value="1"/>
</dbReference>
<evidence type="ECO:0000259" key="2">
    <source>
        <dbReference type="SMART" id="SM00014"/>
    </source>
</evidence>
<protein>
    <recommendedName>
        <fullName evidence="2">Phosphatidic acid phosphatase type 2/haloperoxidase domain-containing protein</fullName>
    </recommendedName>
</protein>
<feature type="transmembrane region" description="Helical" evidence="1">
    <location>
        <begin position="142"/>
        <end position="161"/>
    </location>
</feature>
<keyword evidence="4" id="KW-1185">Reference proteome</keyword>
<proteinExistence type="predicted"/>
<dbReference type="Gene3D" id="1.20.144.10">
    <property type="entry name" value="Phosphatidic acid phosphatase type 2/haloperoxidase"/>
    <property type="match status" value="1"/>
</dbReference>
<sequence length="225" mass="25723">MPNSFSKTTTIFFPLLAVLLFTLWSTPIDLAVSQYFYRQGEFDSSPITLWIYHYAIFPAWIVVGLAICGSVASIFLPRLKFFRPAFLYLILVLAIGSGIFVHAIFKDHWGRPRPKQIIEFGGAQPFLPYYKPRFNHSFEPSKSFPCGHCSVGFYFFSFLWLGKHYRSYFLYILGLFLTISLGGALSYARLVQGGHFFSDVVFSALIMWLTSIGCYQIIFKSGYSP</sequence>
<dbReference type="InterPro" id="IPR000326">
    <property type="entry name" value="PAP2/HPO"/>
</dbReference>
<name>Q6MBQ7_PARUW</name>
<organism evidence="3 4">
    <name type="scientific">Protochlamydia amoebophila (strain UWE25)</name>
    <dbReference type="NCBI Taxonomy" id="264201"/>
    <lineage>
        <taxon>Bacteria</taxon>
        <taxon>Pseudomonadati</taxon>
        <taxon>Chlamydiota</taxon>
        <taxon>Chlamydiia</taxon>
        <taxon>Parachlamydiales</taxon>
        <taxon>Parachlamydiaceae</taxon>
        <taxon>Candidatus Protochlamydia</taxon>
    </lineage>
</organism>
<dbReference type="Proteomes" id="UP000000529">
    <property type="component" value="Chromosome"/>
</dbReference>
<dbReference type="SMART" id="SM00014">
    <property type="entry name" value="acidPPc"/>
    <property type="match status" value="1"/>
</dbReference>
<dbReference type="CDD" id="cd03396">
    <property type="entry name" value="PAP2_like_6"/>
    <property type="match status" value="1"/>
</dbReference>
<evidence type="ECO:0000256" key="1">
    <source>
        <dbReference type="SAM" id="Phobius"/>
    </source>
</evidence>
<dbReference type="RefSeq" id="WP_011175817.1">
    <property type="nucleotide sequence ID" value="NC_005861.2"/>
</dbReference>
<feature type="transmembrane region" description="Helical" evidence="1">
    <location>
        <begin position="49"/>
        <end position="76"/>
    </location>
</feature>